<gene>
    <name evidence="3" type="ORF">J2W49_001064</name>
</gene>
<keyword evidence="4" id="KW-1185">Reference proteome</keyword>
<dbReference type="Pfam" id="PF07221">
    <property type="entry name" value="GlcNAc_2-epim"/>
    <property type="match status" value="1"/>
</dbReference>
<accession>A0ABU1WIL9</accession>
<evidence type="ECO:0000256" key="2">
    <source>
        <dbReference type="ARBA" id="ARBA00023235"/>
    </source>
</evidence>
<dbReference type="RefSeq" id="WP_310312579.1">
    <property type="nucleotide sequence ID" value="NZ_JAVDWU010000002.1"/>
</dbReference>
<dbReference type="InterPro" id="IPR008928">
    <property type="entry name" value="6-hairpin_glycosidase_sf"/>
</dbReference>
<dbReference type="Proteomes" id="UP001265700">
    <property type="component" value="Unassembled WGS sequence"/>
</dbReference>
<organism evidence="3 4">
    <name type="scientific">Hydrogenophaga palleronii</name>
    <dbReference type="NCBI Taxonomy" id="65655"/>
    <lineage>
        <taxon>Bacteria</taxon>
        <taxon>Pseudomonadati</taxon>
        <taxon>Pseudomonadota</taxon>
        <taxon>Betaproteobacteria</taxon>
        <taxon>Burkholderiales</taxon>
        <taxon>Comamonadaceae</taxon>
        <taxon>Hydrogenophaga</taxon>
    </lineage>
</organism>
<dbReference type="InterPro" id="IPR010819">
    <property type="entry name" value="AGE/CE"/>
</dbReference>
<dbReference type="PANTHER" id="PTHR15108">
    <property type="entry name" value="N-ACYLGLUCOSAMINE-2-EPIMERASE"/>
    <property type="match status" value="1"/>
</dbReference>
<reference evidence="3 4" key="1">
    <citation type="submission" date="2023-07" db="EMBL/GenBank/DDBJ databases">
        <title>Sorghum-associated microbial communities from plants grown in Nebraska, USA.</title>
        <authorList>
            <person name="Schachtman D."/>
        </authorList>
    </citation>
    <scope>NUCLEOTIDE SEQUENCE [LARGE SCALE GENOMIC DNA]</scope>
    <source>
        <strain evidence="3 4">4249</strain>
    </source>
</reference>
<dbReference type="InterPro" id="IPR034116">
    <property type="entry name" value="AGE_dom"/>
</dbReference>
<evidence type="ECO:0000313" key="4">
    <source>
        <dbReference type="Proteomes" id="UP001265700"/>
    </source>
</evidence>
<evidence type="ECO:0000313" key="3">
    <source>
        <dbReference type="EMBL" id="MDR7149115.1"/>
    </source>
</evidence>
<dbReference type="CDD" id="cd00249">
    <property type="entry name" value="AGE"/>
    <property type="match status" value="1"/>
</dbReference>
<dbReference type="SUPFAM" id="SSF48208">
    <property type="entry name" value="Six-hairpin glycosidases"/>
    <property type="match status" value="1"/>
</dbReference>
<comment type="caution">
    <text evidence="3">The sequence shown here is derived from an EMBL/GenBank/DDBJ whole genome shotgun (WGS) entry which is preliminary data.</text>
</comment>
<proteinExistence type="inferred from homology"/>
<comment type="similarity">
    <text evidence="1">Belongs to the N-acylglucosamine 2-epimerase family.</text>
</comment>
<sequence length="422" mass="47921">MTPQHPLPDFRSPAFLKAHISDCMAFYHPRAFDPSGGMFHFFRDDGTVYDPHTRHLVSSTRFVYTYAMAVRNGLASDAGQPSHAQGLAHAFDFLRRAHRDESSGGYAWQLNWRDGQKTVTDGTNHAYGLAFVLLAHAHAHMAGLPEAHGGIAETFELLERHFWEPAHRLYADEATADWRLSGYRGQNANMHLCEALLAAFDATGETRYLDRAQTLADHICIRQAALAEGLVWEHYRADWSVDWDYNRHDSSNIFRPWGFQPGHLTEWAKLLLLLNERRARADLIPLARHFFDTAMERAWDPVHGGLFYGFGPDGQVCDDHKYFWVQAESLAAAARLAAATDESAYWTHYDRLWAYAWAHFVDHEHGAWWRILRADNSKISDEKSPAGKVDYHTMGACYDILEVIEQPPCAASRLPPEGGPHL</sequence>
<name>A0ABU1WIL9_9BURK</name>
<dbReference type="EMBL" id="JAVDWU010000002">
    <property type="protein sequence ID" value="MDR7149115.1"/>
    <property type="molecule type" value="Genomic_DNA"/>
</dbReference>
<dbReference type="InterPro" id="IPR012341">
    <property type="entry name" value="6hp_glycosidase-like_sf"/>
</dbReference>
<protein>
    <submittedName>
        <fullName evidence="3">Mannose/cellobiose epimerase-like protein (N-acyl-D-glucosamine 2-epimerase family)</fullName>
    </submittedName>
</protein>
<keyword evidence="2" id="KW-0413">Isomerase</keyword>
<evidence type="ECO:0000256" key="1">
    <source>
        <dbReference type="ARBA" id="ARBA00008558"/>
    </source>
</evidence>
<dbReference type="Gene3D" id="1.50.10.10">
    <property type="match status" value="1"/>
</dbReference>